<sequence>MKNKEGDKCSQCVWGSWTGLRYHCIFSSCVRYPLIYNKDLWLQRNDEWIQLEGTIEGISDEIISKNDDFFLLEDMQLFTYHYLRIGSNVRHKKLLYKTVNKIALVDLDQGLKIYILRKI</sequence>
<proteinExistence type="predicted"/>
<keyword evidence="2" id="KW-1185">Reference proteome</keyword>
<dbReference type="STRING" id="1120976.SAMN03080606_03120"/>
<dbReference type="OrthoDB" id="2665051at2"/>
<protein>
    <submittedName>
        <fullName evidence="1">Uncharacterized protein</fullName>
    </submittedName>
</protein>
<organism evidence="1 2">
    <name type="scientific">Alkaliphilus peptidifermentans DSM 18978</name>
    <dbReference type="NCBI Taxonomy" id="1120976"/>
    <lineage>
        <taxon>Bacteria</taxon>
        <taxon>Bacillati</taxon>
        <taxon>Bacillota</taxon>
        <taxon>Clostridia</taxon>
        <taxon>Peptostreptococcales</taxon>
        <taxon>Natronincolaceae</taxon>
        <taxon>Alkaliphilus</taxon>
    </lineage>
</organism>
<dbReference type="AlphaFoldDB" id="A0A1G5JY65"/>
<dbReference type="EMBL" id="FMUS01000022">
    <property type="protein sequence ID" value="SCY93305.1"/>
    <property type="molecule type" value="Genomic_DNA"/>
</dbReference>
<gene>
    <name evidence="1" type="ORF">SAMN03080606_03120</name>
</gene>
<dbReference type="Proteomes" id="UP000198636">
    <property type="component" value="Unassembled WGS sequence"/>
</dbReference>
<reference evidence="1 2" key="1">
    <citation type="submission" date="2016-10" db="EMBL/GenBank/DDBJ databases">
        <authorList>
            <person name="de Groot N.N."/>
        </authorList>
    </citation>
    <scope>NUCLEOTIDE SEQUENCE [LARGE SCALE GENOMIC DNA]</scope>
    <source>
        <strain evidence="1 2">DSM 18978</strain>
    </source>
</reference>
<evidence type="ECO:0000313" key="1">
    <source>
        <dbReference type="EMBL" id="SCY93305.1"/>
    </source>
</evidence>
<name>A0A1G5JY65_9FIRM</name>
<accession>A0A1G5JY65</accession>
<evidence type="ECO:0000313" key="2">
    <source>
        <dbReference type="Proteomes" id="UP000198636"/>
    </source>
</evidence>
<dbReference type="RefSeq" id="WP_091545423.1">
    <property type="nucleotide sequence ID" value="NZ_FMUS01000022.1"/>
</dbReference>